<reference evidence="5 6" key="1">
    <citation type="submission" date="2024-01" db="EMBL/GenBank/DDBJ databases">
        <title>Genome assemblies of Stephania.</title>
        <authorList>
            <person name="Yang L."/>
        </authorList>
    </citation>
    <scope>NUCLEOTIDE SEQUENCE [LARGE SCALE GENOMIC DNA]</scope>
    <source>
        <strain evidence="5">QJT</strain>
        <tissue evidence="5">Leaf</tissue>
    </source>
</reference>
<evidence type="ECO:0000256" key="2">
    <source>
        <dbReference type="ARBA" id="ARBA00023052"/>
    </source>
</evidence>
<evidence type="ECO:0000256" key="3">
    <source>
        <dbReference type="ARBA" id="ARBA00023317"/>
    </source>
</evidence>
<evidence type="ECO:0000256" key="1">
    <source>
        <dbReference type="ARBA" id="ARBA00012281"/>
    </source>
</evidence>
<dbReference type="GO" id="GO:0004739">
    <property type="term" value="F:pyruvate dehydrogenase (acetyl-transferring) activity"/>
    <property type="evidence" value="ECO:0007669"/>
    <property type="project" value="UniProtKB-EC"/>
</dbReference>
<sequence>MLMLLQLQLKLDETLGLMGLWFFLNLLAVDVSFAFLFLGVCYVLLAALPAFKVDFLPLLCITILHELLLFEALRERLEEEMDRDPRVCAFGEDVGVLDSPIAENSFTSMAVGCWLLAVGAAVTGLRPFVEGVNMGFLLLAFNKIPNNCGMLHYSSCGQFTIPIVIGRQLGAEHSQ</sequence>
<keyword evidence="4" id="KW-1133">Transmembrane helix</keyword>
<keyword evidence="2" id="KW-0786">Thiamine pyrophosphate</keyword>
<keyword evidence="3" id="KW-0670">Pyruvate</keyword>
<dbReference type="Proteomes" id="UP001417504">
    <property type="component" value="Unassembled WGS sequence"/>
</dbReference>
<name>A0AAP0E6M1_9MAGN</name>
<dbReference type="PANTHER" id="PTHR43257:SF2">
    <property type="entry name" value="PYRUVATE DEHYDROGENASE E1 COMPONENT SUBUNIT BETA"/>
    <property type="match status" value="1"/>
</dbReference>
<dbReference type="EC" id="1.2.4.1" evidence="1"/>
<dbReference type="AlphaFoldDB" id="A0AAP0E6M1"/>
<dbReference type="PANTHER" id="PTHR43257">
    <property type="entry name" value="PYRUVATE DEHYDROGENASE E1 COMPONENT BETA SUBUNIT"/>
    <property type="match status" value="1"/>
</dbReference>
<gene>
    <name evidence="5" type="ORF">Sjap_026394</name>
</gene>
<keyword evidence="4" id="KW-0812">Transmembrane</keyword>
<dbReference type="SUPFAM" id="SSF52518">
    <property type="entry name" value="Thiamin diphosphate-binding fold (THDP-binding)"/>
    <property type="match status" value="1"/>
</dbReference>
<evidence type="ECO:0000313" key="6">
    <source>
        <dbReference type="Proteomes" id="UP001417504"/>
    </source>
</evidence>
<protein>
    <recommendedName>
        <fullName evidence="1">pyruvate dehydrogenase (acetyl-transferring)</fullName>
        <ecNumber evidence="1">1.2.4.1</ecNumber>
    </recommendedName>
</protein>
<keyword evidence="6" id="KW-1185">Reference proteome</keyword>
<organism evidence="5 6">
    <name type="scientific">Stephania japonica</name>
    <dbReference type="NCBI Taxonomy" id="461633"/>
    <lineage>
        <taxon>Eukaryota</taxon>
        <taxon>Viridiplantae</taxon>
        <taxon>Streptophyta</taxon>
        <taxon>Embryophyta</taxon>
        <taxon>Tracheophyta</taxon>
        <taxon>Spermatophyta</taxon>
        <taxon>Magnoliopsida</taxon>
        <taxon>Ranunculales</taxon>
        <taxon>Menispermaceae</taxon>
        <taxon>Menispermoideae</taxon>
        <taxon>Cissampelideae</taxon>
        <taxon>Stephania</taxon>
    </lineage>
</organism>
<accession>A0AAP0E6M1</accession>
<keyword evidence="4" id="KW-0472">Membrane</keyword>
<evidence type="ECO:0000313" key="5">
    <source>
        <dbReference type="EMBL" id="KAK9085983.1"/>
    </source>
</evidence>
<feature type="transmembrane region" description="Helical" evidence="4">
    <location>
        <begin position="20"/>
        <end position="48"/>
    </location>
</feature>
<dbReference type="Gene3D" id="3.40.50.970">
    <property type="match status" value="1"/>
</dbReference>
<dbReference type="EMBL" id="JBBNAE010000011">
    <property type="protein sequence ID" value="KAK9085983.1"/>
    <property type="molecule type" value="Genomic_DNA"/>
</dbReference>
<proteinExistence type="predicted"/>
<comment type="caution">
    <text evidence="5">The sequence shown here is derived from an EMBL/GenBank/DDBJ whole genome shotgun (WGS) entry which is preliminary data.</text>
</comment>
<dbReference type="InterPro" id="IPR029061">
    <property type="entry name" value="THDP-binding"/>
</dbReference>
<evidence type="ECO:0000256" key="4">
    <source>
        <dbReference type="SAM" id="Phobius"/>
    </source>
</evidence>